<protein>
    <recommendedName>
        <fullName evidence="3">AB hydrolase-1 domain-containing protein</fullName>
    </recommendedName>
</protein>
<evidence type="ECO:0000313" key="5">
    <source>
        <dbReference type="Proteomes" id="UP000801492"/>
    </source>
</evidence>
<dbReference type="Proteomes" id="UP000801492">
    <property type="component" value="Unassembled WGS sequence"/>
</dbReference>
<organism evidence="4 5">
    <name type="scientific">Ignelater luminosus</name>
    <name type="common">Cucubano</name>
    <name type="synonym">Pyrophorus luminosus</name>
    <dbReference type="NCBI Taxonomy" id="2038154"/>
    <lineage>
        <taxon>Eukaryota</taxon>
        <taxon>Metazoa</taxon>
        <taxon>Ecdysozoa</taxon>
        <taxon>Arthropoda</taxon>
        <taxon>Hexapoda</taxon>
        <taxon>Insecta</taxon>
        <taxon>Pterygota</taxon>
        <taxon>Neoptera</taxon>
        <taxon>Endopterygota</taxon>
        <taxon>Coleoptera</taxon>
        <taxon>Polyphaga</taxon>
        <taxon>Elateriformia</taxon>
        <taxon>Elateroidea</taxon>
        <taxon>Elateridae</taxon>
        <taxon>Agrypninae</taxon>
        <taxon>Pyrophorini</taxon>
        <taxon>Ignelater</taxon>
    </lineage>
</organism>
<dbReference type="Pfam" id="PF00561">
    <property type="entry name" value="Abhydrolase_1"/>
    <property type="match status" value="1"/>
</dbReference>
<evidence type="ECO:0000256" key="2">
    <source>
        <dbReference type="ARBA" id="ARBA00022801"/>
    </source>
</evidence>
<dbReference type="OrthoDB" id="6431331at2759"/>
<dbReference type="AlphaFoldDB" id="A0A8K0G8B9"/>
<reference evidence="4" key="1">
    <citation type="submission" date="2019-08" db="EMBL/GenBank/DDBJ databases">
        <title>The genome of the North American firefly Photinus pyralis.</title>
        <authorList>
            <consortium name="Photinus pyralis genome working group"/>
            <person name="Fallon T.R."/>
            <person name="Sander Lower S.E."/>
            <person name="Weng J.-K."/>
        </authorList>
    </citation>
    <scope>NUCLEOTIDE SEQUENCE</scope>
    <source>
        <strain evidence="4">TRF0915ILg1</strain>
        <tissue evidence="4">Whole body</tissue>
    </source>
</reference>
<gene>
    <name evidence="4" type="ORF">ILUMI_10819</name>
</gene>
<comment type="caution">
    <text evidence="4">The sequence shown here is derived from an EMBL/GenBank/DDBJ whole genome shotgun (WGS) entry which is preliminary data.</text>
</comment>
<dbReference type="GO" id="GO:0016020">
    <property type="term" value="C:membrane"/>
    <property type="evidence" value="ECO:0007669"/>
    <property type="project" value="TreeGrafter"/>
</dbReference>
<keyword evidence="5" id="KW-1185">Reference proteome</keyword>
<proteinExistence type="inferred from homology"/>
<sequence length="301" mass="34437">MDIEEFQIPVSWGHIAAKAYGNKKHPPVLLIHGWADNAGSFDKLIPFLPTTFYYICIDLPGHGRSSQFPPSLPFHTLNVVFLYKLIVDYLRRDKYIIIAHSWSIATTIIFTQLYPDTVSKLILLDPQYWLLVSADGFKEHVVEQLNNIIKLNSTPLQKTRRINTYAEAFKKIQDGGFGRNLDKEAVEALLKRSLIETEGGQFYFTNDLRLKVVPMNLMQTERFFNDLIKMYPIECPVLAIVATKIPAPLRVIRTVSIINTIQKKNTKCVLKKVRGDHDIHMKQPKVVASLISSFLNNQSKL</sequence>
<dbReference type="GO" id="GO:0016787">
    <property type="term" value="F:hydrolase activity"/>
    <property type="evidence" value="ECO:0007669"/>
    <property type="project" value="UniProtKB-KW"/>
</dbReference>
<dbReference type="EMBL" id="VTPC01005999">
    <property type="protein sequence ID" value="KAF2895365.1"/>
    <property type="molecule type" value="Genomic_DNA"/>
</dbReference>
<name>A0A8K0G8B9_IGNLU</name>
<evidence type="ECO:0000259" key="3">
    <source>
        <dbReference type="Pfam" id="PF00561"/>
    </source>
</evidence>
<evidence type="ECO:0000256" key="1">
    <source>
        <dbReference type="ARBA" id="ARBA00008645"/>
    </source>
</evidence>
<feature type="domain" description="AB hydrolase-1" evidence="3">
    <location>
        <begin position="26"/>
        <end position="126"/>
    </location>
</feature>
<accession>A0A8K0G8B9</accession>
<dbReference type="InterPro" id="IPR029058">
    <property type="entry name" value="AB_hydrolase_fold"/>
</dbReference>
<evidence type="ECO:0000313" key="4">
    <source>
        <dbReference type="EMBL" id="KAF2895365.1"/>
    </source>
</evidence>
<dbReference type="PANTHER" id="PTHR43798">
    <property type="entry name" value="MONOACYLGLYCEROL LIPASE"/>
    <property type="match status" value="1"/>
</dbReference>
<dbReference type="InterPro" id="IPR000073">
    <property type="entry name" value="AB_hydrolase_1"/>
</dbReference>
<dbReference type="PANTHER" id="PTHR43798:SF14">
    <property type="entry name" value="SERINE HYDROLASE-LIKE PROTEIN DDB_G0286239"/>
    <property type="match status" value="1"/>
</dbReference>
<comment type="similarity">
    <text evidence="1">Belongs to the AB hydrolase superfamily.</text>
</comment>
<keyword evidence="2" id="KW-0378">Hydrolase</keyword>
<dbReference type="SUPFAM" id="SSF53474">
    <property type="entry name" value="alpha/beta-Hydrolases"/>
    <property type="match status" value="1"/>
</dbReference>
<dbReference type="InterPro" id="IPR050266">
    <property type="entry name" value="AB_hydrolase_sf"/>
</dbReference>
<dbReference type="Gene3D" id="3.40.50.1820">
    <property type="entry name" value="alpha/beta hydrolase"/>
    <property type="match status" value="1"/>
</dbReference>